<proteinExistence type="inferred from homology"/>
<evidence type="ECO:0008006" key="12">
    <source>
        <dbReference type="Google" id="ProtNLM"/>
    </source>
</evidence>
<feature type="domain" description="Pyridine nucleotide-disulphide oxidoreductase dimerisation" evidence="8">
    <location>
        <begin position="341"/>
        <end position="431"/>
    </location>
</feature>
<dbReference type="SUPFAM" id="SSF51905">
    <property type="entry name" value="FAD/NAD(P)-binding domain"/>
    <property type="match status" value="1"/>
</dbReference>
<dbReference type="Pfam" id="PF07992">
    <property type="entry name" value="Pyr_redox_2"/>
    <property type="match status" value="1"/>
</dbReference>
<reference evidence="11" key="1">
    <citation type="submission" date="2019-03" db="EMBL/GenBank/DDBJ databases">
        <title>Weissella sp. 26KH-42 Genome sequencing.</title>
        <authorList>
            <person name="Heo J."/>
            <person name="Kim S.-J."/>
            <person name="Kim J.-S."/>
            <person name="Hong S.-B."/>
            <person name="Kwon S.-W."/>
        </authorList>
    </citation>
    <scope>NUCLEOTIDE SEQUENCE [LARGE SCALE GENOMIC DNA]</scope>
    <source>
        <strain evidence="11">26KH-42</strain>
    </source>
</reference>
<keyword evidence="4" id="KW-0274">FAD</keyword>
<evidence type="ECO:0000259" key="9">
    <source>
        <dbReference type="Pfam" id="PF07992"/>
    </source>
</evidence>
<dbReference type="InterPro" id="IPR004099">
    <property type="entry name" value="Pyr_nucl-diS_OxRdtase_dimer"/>
</dbReference>
<keyword evidence="11" id="KW-1185">Reference proteome</keyword>
<dbReference type="PANTHER" id="PTHR43429">
    <property type="entry name" value="PYRIDINE NUCLEOTIDE-DISULFIDE OXIDOREDUCTASE DOMAIN-CONTAINING"/>
    <property type="match status" value="1"/>
</dbReference>
<keyword evidence="3" id="KW-0285">Flavoprotein</keyword>
<evidence type="ECO:0000313" key="11">
    <source>
        <dbReference type="Proteomes" id="UP000292886"/>
    </source>
</evidence>
<dbReference type="PRINTS" id="PR00411">
    <property type="entry name" value="PNDRDTASEI"/>
</dbReference>
<keyword evidence="6" id="KW-0558">Oxidation</keyword>
<dbReference type="RefSeq" id="WP_133363413.1">
    <property type="nucleotide sequence ID" value="NZ_CP037940.1"/>
</dbReference>
<organism evidence="10 11">
    <name type="scientific">Periweissella cryptocerci</name>
    <dbReference type="NCBI Taxonomy" id="2506420"/>
    <lineage>
        <taxon>Bacteria</taxon>
        <taxon>Bacillati</taxon>
        <taxon>Bacillota</taxon>
        <taxon>Bacilli</taxon>
        <taxon>Lactobacillales</taxon>
        <taxon>Lactobacillaceae</taxon>
        <taxon>Periweissella</taxon>
    </lineage>
</organism>
<dbReference type="Pfam" id="PF02852">
    <property type="entry name" value="Pyr_redox_dim"/>
    <property type="match status" value="1"/>
</dbReference>
<dbReference type="InterPro" id="IPR036188">
    <property type="entry name" value="FAD/NAD-bd_sf"/>
</dbReference>
<dbReference type="InterPro" id="IPR050260">
    <property type="entry name" value="FAD-bd_OxRdtase"/>
</dbReference>
<dbReference type="OrthoDB" id="9802028at2"/>
<dbReference type="PRINTS" id="PR00368">
    <property type="entry name" value="FADPNR"/>
</dbReference>
<dbReference type="InterPro" id="IPR023753">
    <property type="entry name" value="FAD/NAD-binding_dom"/>
</dbReference>
<dbReference type="GO" id="GO:0016491">
    <property type="term" value="F:oxidoreductase activity"/>
    <property type="evidence" value="ECO:0007669"/>
    <property type="project" value="UniProtKB-KW"/>
</dbReference>
<comment type="similarity">
    <text evidence="2">Belongs to the class-III pyridine nucleotide-disulfide oxidoreductase family.</text>
</comment>
<dbReference type="Gene3D" id="3.50.50.60">
    <property type="entry name" value="FAD/NAD(P)-binding domain"/>
    <property type="match status" value="2"/>
</dbReference>
<accession>A0A4P6YUE5</accession>
<evidence type="ECO:0000313" key="10">
    <source>
        <dbReference type="EMBL" id="QBO36336.1"/>
    </source>
</evidence>
<dbReference type="InterPro" id="IPR016156">
    <property type="entry name" value="FAD/NAD-linked_Rdtase_dimer_sf"/>
</dbReference>
<comment type="cofactor">
    <cofactor evidence="1">
        <name>FAD</name>
        <dbReference type="ChEBI" id="CHEBI:57692"/>
    </cofactor>
</comment>
<evidence type="ECO:0000259" key="8">
    <source>
        <dbReference type="Pfam" id="PF02852"/>
    </source>
</evidence>
<dbReference type="PANTHER" id="PTHR43429:SF1">
    <property type="entry name" value="NAD(P)H SULFUR OXIDOREDUCTASE (COA-DEPENDENT)"/>
    <property type="match status" value="1"/>
</dbReference>
<dbReference type="Gene3D" id="3.30.390.30">
    <property type="match status" value="1"/>
</dbReference>
<evidence type="ECO:0000256" key="4">
    <source>
        <dbReference type="ARBA" id="ARBA00022827"/>
    </source>
</evidence>
<feature type="domain" description="FAD/NAD(P)-binding" evidence="9">
    <location>
        <begin position="3"/>
        <end position="308"/>
    </location>
</feature>
<evidence type="ECO:0000256" key="7">
    <source>
        <dbReference type="ARBA" id="ARBA00023284"/>
    </source>
</evidence>
<keyword evidence="7" id="KW-0676">Redox-active center</keyword>
<evidence type="ECO:0000256" key="6">
    <source>
        <dbReference type="ARBA" id="ARBA00023097"/>
    </source>
</evidence>
<dbReference type="SUPFAM" id="SSF55424">
    <property type="entry name" value="FAD/NAD-linked reductases, dimerisation (C-terminal) domain"/>
    <property type="match status" value="1"/>
</dbReference>
<dbReference type="AlphaFoldDB" id="A0A4P6YUE5"/>
<gene>
    <name evidence="10" type="ORF">EQG49_07620</name>
</gene>
<name>A0A4P6YUE5_9LACO</name>
<sequence length="458" mass="49948">MMEVVIIGSSHAGIAAAKRIKKLYPAVDVILFDRKETDLSYIGSGAHLFLNNEIASLHSTEYASNDDIYNLGAGLKLAHNVVRVDAQAQVVHARDLKTGKLVEQHYDKLIYAAGSYPHIPPIEGVDNDRVTVMKTLDDANRLKQNVGDDKAVIVVGGGLLGLEVAMSLQNQGHQVTIIQSGVSLGSNYFDMSIASRLEELYRKHGVKVEIGQLADSITATPDDRVQITTVQGARYVADQVVVSAGVRPNTTLLRDKVDMNGRGAIDVDRFMYTSDHKIMAVGDATDSYFTPTATNEYITQVSGAIREGNIAGMNIFEKWVQTPGSQATYGLKLFDGLFFRTGATERNLLAKGIPVGSTEVTQKIRPEWVDEDSHVTLKLVYNLTTQVVLGAQLVSNQDIHDVITTFSLLINHGVTLSELAFGDVFFEPHFNNPVNLINNTALTAIDQINATNPANNRV</sequence>
<protein>
    <recommendedName>
        <fullName evidence="12">NADH oxidase</fullName>
    </recommendedName>
</protein>
<dbReference type="KEGG" id="wei:EQG49_07620"/>
<dbReference type="EMBL" id="CP037940">
    <property type="protein sequence ID" value="QBO36336.1"/>
    <property type="molecule type" value="Genomic_DNA"/>
</dbReference>
<evidence type="ECO:0000256" key="5">
    <source>
        <dbReference type="ARBA" id="ARBA00023002"/>
    </source>
</evidence>
<evidence type="ECO:0000256" key="1">
    <source>
        <dbReference type="ARBA" id="ARBA00001974"/>
    </source>
</evidence>
<dbReference type="Proteomes" id="UP000292886">
    <property type="component" value="Chromosome"/>
</dbReference>
<evidence type="ECO:0000256" key="2">
    <source>
        <dbReference type="ARBA" id="ARBA00009130"/>
    </source>
</evidence>
<keyword evidence="5" id="KW-0560">Oxidoreductase</keyword>
<evidence type="ECO:0000256" key="3">
    <source>
        <dbReference type="ARBA" id="ARBA00022630"/>
    </source>
</evidence>